<name>A0A3B7MEM4_9CYAN</name>
<evidence type="ECO:0000256" key="2">
    <source>
        <dbReference type="HAMAP-Rule" id="MF_00048"/>
    </source>
</evidence>
<dbReference type="EMBL" id="CP032152">
    <property type="protein sequence ID" value="AXY68322.1"/>
    <property type="molecule type" value="Genomic_DNA"/>
</dbReference>
<dbReference type="InterPro" id="IPR011856">
    <property type="entry name" value="tRNA_endonuc-like_dom_sf"/>
</dbReference>
<comment type="similarity">
    <text evidence="1 2">Belongs to the UPF0102 family.</text>
</comment>
<protein>
    <recommendedName>
        <fullName evidence="2">UPF0102 protein D3A95_10160</fullName>
    </recommendedName>
</protein>
<sequence length="124" mass="14114">MRHVGDRGEAVVVAWLQTQQCQVLAQNWACPWGELDIIACDLQGVVRFVEVKTRRSRNWDSDGLGAISPSKQRKLILAAQAFLEGQPQWQDHPCRFDVALVRYQAGAYRLHQYLENAFSLDSTD</sequence>
<dbReference type="KEGG" id="tsq:D3A95_10160"/>
<organism evidence="3 4">
    <name type="scientific">Thermosynechococcus sichuanensis E542</name>
    <dbReference type="NCBI Taxonomy" id="2016101"/>
    <lineage>
        <taxon>Bacteria</taxon>
        <taxon>Bacillati</taxon>
        <taxon>Cyanobacteriota</taxon>
        <taxon>Cyanophyceae</taxon>
        <taxon>Acaryochloridales</taxon>
        <taxon>Thermosynechococcaceae</taxon>
        <taxon>Thermosynechococcus</taxon>
        <taxon>Thermosynechococcus sichuanensis</taxon>
    </lineage>
</organism>
<dbReference type="Proteomes" id="UP000261812">
    <property type="component" value="Chromosome"/>
</dbReference>
<dbReference type="NCBIfam" id="NF009150">
    <property type="entry name" value="PRK12497.1-3"/>
    <property type="match status" value="1"/>
</dbReference>
<dbReference type="InterPro" id="IPR011335">
    <property type="entry name" value="Restrct_endonuc-II-like"/>
</dbReference>
<keyword evidence="4" id="KW-1185">Reference proteome</keyword>
<dbReference type="AlphaFoldDB" id="A0A3B7MEM4"/>
<dbReference type="Pfam" id="PF02021">
    <property type="entry name" value="UPF0102"/>
    <property type="match status" value="1"/>
</dbReference>
<proteinExistence type="inferred from homology"/>
<dbReference type="PANTHER" id="PTHR34039:SF1">
    <property type="entry name" value="UPF0102 PROTEIN YRAN"/>
    <property type="match status" value="1"/>
</dbReference>
<accession>A0A3B7MEM4</accession>
<dbReference type="InterPro" id="IPR003509">
    <property type="entry name" value="UPF0102_YraN-like"/>
</dbReference>
<dbReference type="GO" id="GO:0003676">
    <property type="term" value="F:nucleic acid binding"/>
    <property type="evidence" value="ECO:0007669"/>
    <property type="project" value="InterPro"/>
</dbReference>
<evidence type="ECO:0000313" key="4">
    <source>
        <dbReference type="Proteomes" id="UP000261812"/>
    </source>
</evidence>
<evidence type="ECO:0000256" key="1">
    <source>
        <dbReference type="ARBA" id="ARBA00006738"/>
    </source>
</evidence>
<evidence type="ECO:0000313" key="3">
    <source>
        <dbReference type="EMBL" id="AXY68322.1"/>
    </source>
</evidence>
<dbReference type="HAMAP" id="MF_00048">
    <property type="entry name" value="UPF0102"/>
    <property type="match status" value="1"/>
</dbReference>
<dbReference type="SUPFAM" id="SSF52980">
    <property type="entry name" value="Restriction endonuclease-like"/>
    <property type="match status" value="1"/>
</dbReference>
<gene>
    <name evidence="3" type="ORF">D3A95_10160</name>
</gene>
<dbReference type="RefSeq" id="WP_181494887.1">
    <property type="nucleotide sequence ID" value="NZ_CP032152.1"/>
</dbReference>
<dbReference type="NCBIfam" id="TIGR00252">
    <property type="entry name" value="YraN family protein"/>
    <property type="match status" value="1"/>
</dbReference>
<reference evidence="4" key="1">
    <citation type="submission" date="2018-09" db="EMBL/GenBank/DDBJ databases">
        <title>Complete genome sequence of thermophilic cyanobacteria strain Thermosynechococcus elongatus PKUAC-SCTE542.</title>
        <authorList>
            <person name="Liang Y."/>
            <person name="Tang J."/>
            <person name="Daroch M."/>
        </authorList>
    </citation>
    <scope>NUCLEOTIDE SEQUENCE [LARGE SCALE GENOMIC DNA]</scope>
    <source>
        <strain evidence="4">E542</strain>
    </source>
</reference>
<dbReference type="PANTHER" id="PTHR34039">
    <property type="entry name" value="UPF0102 PROTEIN YRAN"/>
    <property type="match status" value="1"/>
</dbReference>
<dbReference type="Gene3D" id="3.40.1350.10">
    <property type="match status" value="1"/>
</dbReference>